<organism evidence="2 3">
    <name type="scientific">Abeliophyllum distichum</name>
    <dbReference type="NCBI Taxonomy" id="126358"/>
    <lineage>
        <taxon>Eukaryota</taxon>
        <taxon>Viridiplantae</taxon>
        <taxon>Streptophyta</taxon>
        <taxon>Embryophyta</taxon>
        <taxon>Tracheophyta</taxon>
        <taxon>Spermatophyta</taxon>
        <taxon>Magnoliopsida</taxon>
        <taxon>eudicotyledons</taxon>
        <taxon>Gunneridae</taxon>
        <taxon>Pentapetalae</taxon>
        <taxon>asterids</taxon>
        <taxon>lamiids</taxon>
        <taxon>Lamiales</taxon>
        <taxon>Oleaceae</taxon>
        <taxon>Forsythieae</taxon>
        <taxon>Abeliophyllum</taxon>
    </lineage>
</organism>
<keyword evidence="3" id="KW-1185">Reference proteome</keyword>
<feature type="domain" description="Putative plant transposon protein" evidence="1">
    <location>
        <begin position="4"/>
        <end position="149"/>
    </location>
</feature>
<proteinExistence type="predicted"/>
<dbReference type="EMBL" id="JBFOLK010000007">
    <property type="protein sequence ID" value="KAL2498721.1"/>
    <property type="molecule type" value="Genomic_DNA"/>
</dbReference>
<reference evidence="3" key="1">
    <citation type="submission" date="2024-07" db="EMBL/GenBank/DDBJ databases">
        <title>Two chromosome-level genome assemblies of Korean endemic species Abeliophyllum distichum and Forsythia ovata (Oleaceae).</title>
        <authorList>
            <person name="Jang H."/>
        </authorList>
    </citation>
    <scope>NUCLEOTIDE SEQUENCE [LARGE SCALE GENOMIC DNA]</scope>
</reference>
<protein>
    <submittedName>
        <fullName evidence="2">Envelope-like protein</fullName>
    </submittedName>
</protein>
<sequence length="266" mass="29786">MTRKDHAYETYVRGVWVPFSPDVIGHFYGVPEGSDAPNITNWNAVARAIYPIEHPRPWPQSNVVRHGDMSDELRLLHSFMASNNIPTTHLTEIFLVKMTTPYRLATGHRFNFGEHIFNIIMDLASHPKCRSKLIFPGLISALCKRAHVPMHSSEKDKAKTLILPPSVCATLDRTKDSSPGWAQFGPVLDSIQDTLRGHTGELQCLQDGQDALVATLHAMGERQRNDHHELLAMFKSLNPANFPSPSSRYFPDSGYFAALSQQTKSG</sequence>
<dbReference type="Proteomes" id="UP001604336">
    <property type="component" value="Unassembled WGS sequence"/>
</dbReference>
<accession>A0ABD1SE10</accession>
<name>A0ABD1SE10_9LAMI</name>
<dbReference type="AlphaFoldDB" id="A0ABD1SE10"/>
<evidence type="ECO:0000313" key="3">
    <source>
        <dbReference type="Proteomes" id="UP001604336"/>
    </source>
</evidence>
<dbReference type="Pfam" id="PF20167">
    <property type="entry name" value="Transposase_32"/>
    <property type="match status" value="1"/>
</dbReference>
<comment type="caution">
    <text evidence="2">The sequence shown here is derived from an EMBL/GenBank/DDBJ whole genome shotgun (WGS) entry which is preliminary data.</text>
</comment>
<dbReference type="InterPro" id="IPR046796">
    <property type="entry name" value="Transposase_32_dom"/>
</dbReference>
<evidence type="ECO:0000313" key="2">
    <source>
        <dbReference type="EMBL" id="KAL2498721.1"/>
    </source>
</evidence>
<gene>
    <name evidence="2" type="ORF">Adt_24271</name>
</gene>
<evidence type="ECO:0000259" key="1">
    <source>
        <dbReference type="Pfam" id="PF20167"/>
    </source>
</evidence>